<sequence length="420" mass="40306">MSPAAETLAAPLHPTALDALQNTPVAPLVGQPVAQVLATMGLPTMPQPLALAPPPGLPPLPPLDPVALIKPVTDLFSGFGTGILGAGGAINPQSMLQNVVQALNTAIQGAQLGLQLLESMRGSGTQAAAASGVAAQGNSAAVSAQAAQMHATLGAASVTVATGAAEMAAVAAQLATTEALLAPLAATPGGAAALLAAAMEAAAEAAAITAHTKAQLLMHSATMTQNGSPVQVNGGSTNLSSSSAQSVLQEVISGAEQVVQPLLSAAQQVGAGQVQRLTATPVLAPAKFDALAGAGAGTAAALAAGFGGGFAGGALGAVRSAPLGAWQEGNLTEAAAAEPVSETIAATSVVSEGAVLPPMMMGGGAAMSAVRAGASTSTPEALVNARHSGELVGADPDDIAAPVIGAIPTSPTSPDTPFSL</sequence>
<protein>
    <recommendedName>
        <fullName evidence="3">PPE family domain-containing protein</fullName>
    </recommendedName>
</protein>
<comment type="caution">
    <text evidence="1">The sequence shown here is derived from an EMBL/GenBank/DDBJ whole genome shotgun (WGS) entry which is preliminary data.</text>
</comment>
<keyword evidence="2" id="KW-1185">Reference proteome</keyword>
<evidence type="ECO:0008006" key="3">
    <source>
        <dbReference type="Google" id="ProtNLM"/>
    </source>
</evidence>
<organism evidence="1 2">
    <name type="scientific">Nocardia albiluteola</name>
    <dbReference type="NCBI Taxonomy" id="2842303"/>
    <lineage>
        <taxon>Bacteria</taxon>
        <taxon>Bacillati</taxon>
        <taxon>Actinomycetota</taxon>
        <taxon>Actinomycetes</taxon>
        <taxon>Mycobacteriales</taxon>
        <taxon>Nocardiaceae</taxon>
        <taxon>Nocardia</taxon>
    </lineage>
</organism>
<accession>A0ABS6B526</accession>
<evidence type="ECO:0000313" key="1">
    <source>
        <dbReference type="EMBL" id="MBU3065405.1"/>
    </source>
</evidence>
<evidence type="ECO:0000313" key="2">
    <source>
        <dbReference type="Proteomes" id="UP000733379"/>
    </source>
</evidence>
<dbReference type="RefSeq" id="WP_215921525.1">
    <property type="nucleotide sequence ID" value="NZ_JAHKNI010000010.1"/>
</dbReference>
<gene>
    <name evidence="1" type="ORF">KO481_28240</name>
</gene>
<dbReference type="Proteomes" id="UP000733379">
    <property type="component" value="Unassembled WGS sequence"/>
</dbReference>
<reference evidence="1 2" key="1">
    <citation type="submission" date="2021-06" db="EMBL/GenBank/DDBJ databases">
        <title>Actinomycetes sequencing.</title>
        <authorList>
            <person name="Shan Q."/>
        </authorList>
    </citation>
    <scope>NUCLEOTIDE SEQUENCE [LARGE SCALE GENOMIC DNA]</scope>
    <source>
        <strain evidence="1 2">NEAU-G5</strain>
    </source>
</reference>
<name>A0ABS6B526_9NOCA</name>
<dbReference type="EMBL" id="JAHKNI010000010">
    <property type="protein sequence ID" value="MBU3065405.1"/>
    <property type="molecule type" value="Genomic_DNA"/>
</dbReference>
<proteinExistence type="predicted"/>